<accession>A0A8T2QRE1</accession>
<evidence type="ECO:0000313" key="4">
    <source>
        <dbReference type="Proteomes" id="UP000825935"/>
    </source>
</evidence>
<sequence>MEGSSGVLSFGLKEALSLLEQGLLPKPTCEELSKLFRKSGKEGDGEFALCLYRYVCERGLETHSVLGNHLIPLLACFKHLYYAHEVFNKLSHPSEWSCYCLISGYIKIGKPHLAFDIYDQLHCRDSSAHISGHIIVALLKVCRHLKEFKRAIRLHADILRVDLLASNSYVGSILISLYSKFGLPAIAQQVFNELFDKDVVSWNALISGYIEQGLAVEALRCFEDMQNNGISPNATTFVCALKACCRIKVLSRGQEIHSDIEKMALQVEFPMVGNALVDMYIKCGSLEMAQYMFNHLSHRDIVTWNSMITGFAEQGRGEEGLKCFEQMKPRGILPDPITLASSLKACTTITALHEGSVIHAEVERLGLLEKDLYLGSALIDMYAKTGLLSRAQEVFDKLPLRGIVAWTALIAGYAVVGSFEKTLICLDQMQFEGFIPNNITLIWCLKACQSPGAGNKGIEIHAEIERRGMLDHDLVGNTLVDMYAKCGLVDKACQTFDKLPLKDVVSWTALMVGFVQIGESGNAFRFFDQMVMQGIRPNAVTFSVVLSACIRIGIFSKCRTYFEAMRDDFGIISGLEHTNCVAYLLSHAGQVENALAMINLFPNLVAWQSVLGACRRLGNTDFGKEAFRHLIH</sequence>
<dbReference type="InterPro" id="IPR046960">
    <property type="entry name" value="PPR_At4g14850-like_plant"/>
</dbReference>
<dbReference type="FunFam" id="1.25.40.10:FF:000285">
    <property type="entry name" value="Pentatricopeptide repeat-containing protein, chloroplastic"/>
    <property type="match status" value="1"/>
</dbReference>
<dbReference type="GO" id="GO:0009451">
    <property type="term" value="P:RNA modification"/>
    <property type="evidence" value="ECO:0007669"/>
    <property type="project" value="InterPro"/>
</dbReference>
<dbReference type="InterPro" id="IPR011990">
    <property type="entry name" value="TPR-like_helical_dom_sf"/>
</dbReference>
<dbReference type="InterPro" id="IPR002885">
    <property type="entry name" value="PPR_rpt"/>
</dbReference>
<dbReference type="Pfam" id="PF01535">
    <property type="entry name" value="PPR"/>
    <property type="match status" value="4"/>
</dbReference>
<dbReference type="EMBL" id="CM035438">
    <property type="protein sequence ID" value="KAH7286045.1"/>
    <property type="molecule type" value="Genomic_DNA"/>
</dbReference>
<evidence type="ECO:0000256" key="1">
    <source>
        <dbReference type="ARBA" id="ARBA00022737"/>
    </source>
</evidence>
<dbReference type="Pfam" id="PF13041">
    <property type="entry name" value="PPR_2"/>
    <property type="match status" value="3"/>
</dbReference>
<dbReference type="PANTHER" id="PTHR47926">
    <property type="entry name" value="PENTATRICOPEPTIDE REPEAT-CONTAINING PROTEIN"/>
    <property type="match status" value="1"/>
</dbReference>
<dbReference type="Proteomes" id="UP000825935">
    <property type="component" value="Chromosome 33"/>
</dbReference>
<dbReference type="GO" id="GO:0048731">
    <property type="term" value="P:system development"/>
    <property type="evidence" value="ECO:0007669"/>
    <property type="project" value="UniProtKB-ARBA"/>
</dbReference>
<dbReference type="OrthoDB" id="185373at2759"/>
<evidence type="ECO:0000256" key="2">
    <source>
        <dbReference type="PROSITE-ProRule" id="PRU00708"/>
    </source>
</evidence>
<proteinExistence type="predicted"/>
<dbReference type="AlphaFoldDB" id="A0A8T2QRE1"/>
<organism evidence="3 4">
    <name type="scientific">Ceratopteris richardii</name>
    <name type="common">Triangle waterfern</name>
    <dbReference type="NCBI Taxonomy" id="49495"/>
    <lineage>
        <taxon>Eukaryota</taxon>
        <taxon>Viridiplantae</taxon>
        <taxon>Streptophyta</taxon>
        <taxon>Embryophyta</taxon>
        <taxon>Tracheophyta</taxon>
        <taxon>Polypodiopsida</taxon>
        <taxon>Polypodiidae</taxon>
        <taxon>Polypodiales</taxon>
        <taxon>Pteridineae</taxon>
        <taxon>Pteridaceae</taxon>
        <taxon>Parkerioideae</taxon>
        <taxon>Ceratopteris</taxon>
    </lineage>
</organism>
<reference evidence="3" key="1">
    <citation type="submission" date="2021-08" db="EMBL/GenBank/DDBJ databases">
        <title>WGS assembly of Ceratopteris richardii.</title>
        <authorList>
            <person name="Marchant D.B."/>
            <person name="Chen G."/>
            <person name="Jenkins J."/>
            <person name="Shu S."/>
            <person name="Leebens-Mack J."/>
            <person name="Grimwood J."/>
            <person name="Schmutz J."/>
            <person name="Soltis P."/>
            <person name="Soltis D."/>
            <person name="Chen Z.-H."/>
        </authorList>
    </citation>
    <scope>NUCLEOTIDE SEQUENCE</scope>
    <source>
        <strain evidence="3">Whitten #5841</strain>
        <tissue evidence="3">Leaf</tissue>
    </source>
</reference>
<dbReference type="NCBIfam" id="TIGR00756">
    <property type="entry name" value="PPR"/>
    <property type="match status" value="4"/>
</dbReference>
<dbReference type="PROSITE" id="PS51375">
    <property type="entry name" value="PPR"/>
    <property type="match status" value="4"/>
</dbReference>
<dbReference type="Gene3D" id="1.25.40.10">
    <property type="entry name" value="Tetratricopeptide repeat domain"/>
    <property type="match status" value="6"/>
</dbReference>
<name>A0A8T2QRE1_CERRI</name>
<comment type="caution">
    <text evidence="3">The sequence shown here is derived from an EMBL/GenBank/DDBJ whole genome shotgun (WGS) entry which is preliminary data.</text>
</comment>
<feature type="repeat" description="PPR" evidence="2">
    <location>
        <begin position="503"/>
        <end position="537"/>
    </location>
</feature>
<protein>
    <recommendedName>
        <fullName evidence="5">Pentatricopeptide repeat-containing protein</fullName>
    </recommendedName>
</protein>
<keyword evidence="1" id="KW-0677">Repeat</keyword>
<gene>
    <name evidence="3" type="ORF">KP509_33G056500</name>
</gene>
<feature type="repeat" description="PPR" evidence="2">
    <location>
        <begin position="300"/>
        <end position="334"/>
    </location>
</feature>
<keyword evidence="4" id="KW-1185">Reference proteome</keyword>
<evidence type="ECO:0008006" key="5">
    <source>
        <dbReference type="Google" id="ProtNLM"/>
    </source>
</evidence>
<feature type="repeat" description="PPR" evidence="2">
    <location>
        <begin position="402"/>
        <end position="436"/>
    </location>
</feature>
<dbReference type="FunFam" id="1.25.40.10:FF:000158">
    <property type="entry name" value="pentatricopeptide repeat-containing protein At2g33680"/>
    <property type="match status" value="1"/>
</dbReference>
<feature type="repeat" description="PPR" evidence="2">
    <location>
        <begin position="198"/>
        <end position="232"/>
    </location>
</feature>
<dbReference type="FunFam" id="1.25.40.10:FF:000031">
    <property type="entry name" value="Pentatricopeptide repeat-containing protein mitochondrial"/>
    <property type="match status" value="1"/>
</dbReference>
<dbReference type="GO" id="GO:0003723">
    <property type="term" value="F:RNA binding"/>
    <property type="evidence" value="ECO:0007669"/>
    <property type="project" value="InterPro"/>
</dbReference>
<evidence type="ECO:0000313" key="3">
    <source>
        <dbReference type="EMBL" id="KAH7286045.1"/>
    </source>
</evidence>